<comment type="function">
    <text evidence="8 9">Involved in ubiquitin-mediated protein degradation. Regulatory factor in the ubiquitin/proteasome pathway that controls the turnover of proteasome substrates. Targets proteasomes to the nucleus and facilitates the degradation of nuclear proteins.</text>
</comment>
<proteinExistence type="inferred from homology"/>
<feature type="compositionally biased region" description="Basic residues" evidence="10">
    <location>
        <begin position="70"/>
        <end position="79"/>
    </location>
</feature>
<protein>
    <recommendedName>
        <fullName evidence="3 9">Tethering factor for nuclear proteasome STS1</fullName>
    </recommendedName>
</protein>
<gene>
    <name evidence="11" type="ORF">BT63DRAFT_62016</name>
</gene>
<name>A0A6A6U236_9PEZI</name>
<dbReference type="InterPro" id="IPR038422">
    <property type="entry name" value="Cut8/Sts1_sf"/>
</dbReference>
<comment type="similarity">
    <text evidence="1 9">Belongs to the cut8/STS1 family.</text>
</comment>
<evidence type="ECO:0000256" key="5">
    <source>
        <dbReference type="ARBA" id="ARBA00022490"/>
    </source>
</evidence>
<feature type="region of interest" description="Disordered" evidence="10">
    <location>
        <begin position="1"/>
        <end position="83"/>
    </location>
</feature>
<dbReference type="GO" id="GO:0005737">
    <property type="term" value="C:cytoplasm"/>
    <property type="evidence" value="ECO:0007669"/>
    <property type="project" value="UniProtKB-SubCell"/>
</dbReference>
<evidence type="ECO:0000256" key="1">
    <source>
        <dbReference type="ARBA" id="ARBA00006199"/>
    </source>
</evidence>
<accession>A0A6A6U236</accession>
<evidence type="ECO:0000256" key="7">
    <source>
        <dbReference type="ARBA" id="ARBA00023242"/>
    </source>
</evidence>
<keyword evidence="7 9" id="KW-0539">Nucleus</keyword>
<dbReference type="Pfam" id="PF08559">
    <property type="entry name" value="Cut8"/>
    <property type="match status" value="1"/>
</dbReference>
<comment type="subunit">
    <text evidence="2 9">Binds the proteasome.</text>
</comment>
<feature type="compositionally biased region" description="Low complexity" evidence="10">
    <location>
        <begin position="22"/>
        <end position="32"/>
    </location>
</feature>
<dbReference type="GO" id="GO:0031965">
    <property type="term" value="C:nuclear membrane"/>
    <property type="evidence" value="ECO:0007669"/>
    <property type="project" value="TreeGrafter"/>
</dbReference>
<reference evidence="11" key="1">
    <citation type="journal article" date="2020" name="Stud. Mycol.">
        <title>101 Dothideomycetes genomes: a test case for predicting lifestyles and emergence of pathogens.</title>
        <authorList>
            <person name="Haridas S."/>
            <person name="Albert R."/>
            <person name="Binder M."/>
            <person name="Bloem J."/>
            <person name="Labutti K."/>
            <person name="Salamov A."/>
            <person name="Andreopoulos B."/>
            <person name="Baker S."/>
            <person name="Barry K."/>
            <person name="Bills G."/>
            <person name="Bluhm B."/>
            <person name="Cannon C."/>
            <person name="Castanera R."/>
            <person name="Culley D."/>
            <person name="Daum C."/>
            <person name="Ezra D."/>
            <person name="Gonzalez J."/>
            <person name="Henrissat B."/>
            <person name="Kuo A."/>
            <person name="Liang C."/>
            <person name="Lipzen A."/>
            <person name="Lutzoni F."/>
            <person name="Magnuson J."/>
            <person name="Mondo S."/>
            <person name="Nolan M."/>
            <person name="Ohm R."/>
            <person name="Pangilinan J."/>
            <person name="Park H.-J."/>
            <person name="Ramirez L."/>
            <person name="Alfaro M."/>
            <person name="Sun H."/>
            <person name="Tritt A."/>
            <person name="Yoshinaga Y."/>
            <person name="Zwiers L.-H."/>
            <person name="Turgeon B."/>
            <person name="Goodwin S."/>
            <person name="Spatafora J."/>
            <person name="Crous P."/>
            <person name="Grigoriev I."/>
        </authorList>
    </citation>
    <scope>NUCLEOTIDE SEQUENCE</scope>
    <source>
        <strain evidence="11">CBS 115976</strain>
    </source>
</reference>
<dbReference type="GO" id="GO:0031144">
    <property type="term" value="P:proteasome localization"/>
    <property type="evidence" value="ECO:0007669"/>
    <property type="project" value="UniProtKB-UniRule"/>
</dbReference>
<evidence type="ECO:0000313" key="11">
    <source>
        <dbReference type="EMBL" id="KAF2665333.1"/>
    </source>
</evidence>
<dbReference type="PANTHER" id="PTHR28032:SF1">
    <property type="entry name" value="FI02826P"/>
    <property type="match status" value="1"/>
</dbReference>
<comment type="subcellular location">
    <subcellularLocation>
        <location evidence="9">Cytoplasm</location>
    </subcellularLocation>
    <subcellularLocation>
        <location evidence="9">Nucleus</location>
    </subcellularLocation>
</comment>
<evidence type="ECO:0000313" key="12">
    <source>
        <dbReference type="Proteomes" id="UP000799302"/>
    </source>
</evidence>
<evidence type="ECO:0000256" key="10">
    <source>
        <dbReference type="SAM" id="MobiDB-lite"/>
    </source>
</evidence>
<dbReference type="GO" id="GO:0070628">
    <property type="term" value="F:proteasome binding"/>
    <property type="evidence" value="ECO:0007669"/>
    <property type="project" value="TreeGrafter"/>
</dbReference>
<dbReference type="InterPro" id="IPR013868">
    <property type="entry name" value="Cut8/Sts1_fam"/>
</dbReference>
<evidence type="ECO:0000256" key="3">
    <source>
        <dbReference type="ARBA" id="ARBA00016204"/>
    </source>
</evidence>
<evidence type="ECO:0000256" key="9">
    <source>
        <dbReference type="RuleBase" id="RU368013"/>
    </source>
</evidence>
<evidence type="ECO:0000256" key="2">
    <source>
        <dbReference type="ARBA" id="ARBA00011464"/>
    </source>
</evidence>
<dbReference type="GO" id="GO:0071630">
    <property type="term" value="P:nuclear protein quality control by the ubiquitin-proteasome system"/>
    <property type="evidence" value="ECO:0007669"/>
    <property type="project" value="UniProtKB-UniRule"/>
</dbReference>
<keyword evidence="4 9" id="KW-0813">Transport</keyword>
<dbReference type="FunFam" id="1.20.58.1590:FF:000001">
    <property type="entry name" value="Tethering factor for nuclear proteasome STS1"/>
    <property type="match status" value="1"/>
</dbReference>
<sequence length="312" mass="35078">MNTVLPNNPFLAPHLHPHRLSPSRSQNNSPNQTMQSRKRKADDDDNDGDTRMSKSPSASPLIPVGSLPHQRIRGNKRIRSNLSGRPLTLPRLLETLSQDDLRNLLRAVCERHPDLSAEVTNTAPRPNLDSVLAVMGHYESAMRASFPFGREHSDYAYNRVRQPLLDLLDALRDFTPTFLPPNEPQTGVSLKYLDAVTHLIHRLPDFDNFQNNRHKHEAYEELARAWACVIKEAGKRGGGIQLRISNWDEKIEKHNEASGNRMQAALQELHASLNWMAAENAQAAGQSQNDASSIRQQLFSGTYGEAVRVGPW</sequence>
<dbReference type="Gene3D" id="1.20.58.1590">
    <property type="entry name" value="Tethering factor for nuclear proteasome Cut8/Sts1"/>
    <property type="match status" value="1"/>
</dbReference>
<dbReference type="EMBL" id="MU004240">
    <property type="protein sequence ID" value="KAF2665333.1"/>
    <property type="molecule type" value="Genomic_DNA"/>
</dbReference>
<dbReference type="PANTHER" id="PTHR28032">
    <property type="entry name" value="FI02826P"/>
    <property type="match status" value="1"/>
</dbReference>
<dbReference type="Proteomes" id="UP000799302">
    <property type="component" value="Unassembled WGS sequence"/>
</dbReference>
<dbReference type="GO" id="GO:0015031">
    <property type="term" value="P:protein transport"/>
    <property type="evidence" value="ECO:0007669"/>
    <property type="project" value="UniProtKB-UniRule"/>
</dbReference>
<keyword evidence="12" id="KW-1185">Reference proteome</keyword>
<evidence type="ECO:0000256" key="4">
    <source>
        <dbReference type="ARBA" id="ARBA00022448"/>
    </source>
</evidence>
<evidence type="ECO:0000256" key="8">
    <source>
        <dbReference type="ARBA" id="ARBA00025651"/>
    </source>
</evidence>
<dbReference type="AlphaFoldDB" id="A0A6A6U236"/>
<evidence type="ECO:0000256" key="6">
    <source>
        <dbReference type="ARBA" id="ARBA00022927"/>
    </source>
</evidence>
<keyword evidence="5 9" id="KW-0963">Cytoplasm</keyword>
<keyword evidence="6 9" id="KW-0653">Protein transport</keyword>
<organism evidence="11 12">
    <name type="scientific">Microthyrium microscopicum</name>
    <dbReference type="NCBI Taxonomy" id="703497"/>
    <lineage>
        <taxon>Eukaryota</taxon>
        <taxon>Fungi</taxon>
        <taxon>Dikarya</taxon>
        <taxon>Ascomycota</taxon>
        <taxon>Pezizomycotina</taxon>
        <taxon>Dothideomycetes</taxon>
        <taxon>Dothideomycetes incertae sedis</taxon>
        <taxon>Microthyriales</taxon>
        <taxon>Microthyriaceae</taxon>
        <taxon>Microthyrium</taxon>
    </lineage>
</organism>
<dbReference type="OrthoDB" id="10061064at2759"/>